<name>A5FVG8_ACICJ</name>
<dbReference type="STRING" id="349163.Acry_0375"/>
<dbReference type="InterPro" id="IPR012762">
    <property type="entry name" value="Ubiq_biosynth_COQ9"/>
</dbReference>
<organism evidence="8 9">
    <name type="scientific">Acidiphilium cryptum (strain JF-5)</name>
    <dbReference type="NCBI Taxonomy" id="349163"/>
    <lineage>
        <taxon>Bacteria</taxon>
        <taxon>Pseudomonadati</taxon>
        <taxon>Pseudomonadota</taxon>
        <taxon>Alphaproteobacteria</taxon>
        <taxon>Acetobacterales</taxon>
        <taxon>Acidocellaceae</taxon>
        <taxon>Acidiphilium</taxon>
    </lineage>
</organism>
<evidence type="ECO:0000313" key="9">
    <source>
        <dbReference type="Proteomes" id="UP000000245"/>
    </source>
</evidence>
<evidence type="ECO:0000256" key="1">
    <source>
        <dbReference type="ARBA" id="ARBA00004749"/>
    </source>
</evidence>
<dbReference type="Proteomes" id="UP000000245">
    <property type="component" value="Chromosome"/>
</dbReference>
<dbReference type="HOGENOM" id="CLU_057411_3_1_5"/>
<protein>
    <submittedName>
        <fullName evidence="8">RpsU-divergently transcribed protein</fullName>
    </submittedName>
</protein>
<dbReference type="NCBIfam" id="TIGR02396">
    <property type="entry name" value="diverge_rpsU"/>
    <property type="match status" value="1"/>
</dbReference>
<keyword evidence="5" id="KW-0446">Lipid-binding</keyword>
<dbReference type="eggNOG" id="COG5590">
    <property type="taxonomic scope" value="Bacteria"/>
</dbReference>
<sequence>MNETAMTGEDEVRADDDALLRALVEEVPFDGWTRTALRRALARLGRDPDEAELLFEGGAPAMIEAWTALVDRDMEDAAGTIAETRLATRVRALILLRLDRVAPHREAIRRALAILALPRNAALAARITGRTVDAIWHAAGDRSADFSWYTKRAILAAVYSTTLLYWLRDASENGEDTRAFLDRRLAGVALITRTRKRIESRLAGLRRGPMRAGPSPSA</sequence>
<proteinExistence type="inferred from homology"/>
<dbReference type="AlphaFoldDB" id="A5FVG8"/>
<evidence type="ECO:0000256" key="6">
    <source>
        <dbReference type="ARBA" id="ARBA00058104"/>
    </source>
</evidence>
<evidence type="ECO:0000256" key="2">
    <source>
        <dbReference type="ARBA" id="ARBA00010766"/>
    </source>
</evidence>
<evidence type="ECO:0000256" key="3">
    <source>
        <dbReference type="ARBA" id="ARBA00022688"/>
    </source>
</evidence>
<comment type="similarity">
    <text evidence="2">Belongs to the COQ9 family.</text>
</comment>
<dbReference type="PANTHER" id="PTHR21427">
    <property type="entry name" value="UBIQUINONE BIOSYNTHESIS PROTEIN COQ9, MITOCHONDRIAL"/>
    <property type="match status" value="1"/>
</dbReference>
<keyword evidence="3" id="KW-0831">Ubiquinone biosynthesis</keyword>
<keyword evidence="9" id="KW-1185">Reference proteome</keyword>
<keyword evidence="4" id="KW-0809">Transit peptide</keyword>
<dbReference type="GO" id="GO:0006744">
    <property type="term" value="P:ubiquinone biosynthetic process"/>
    <property type="evidence" value="ECO:0007669"/>
    <property type="project" value="UniProtKB-KW"/>
</dbReference>
<dbReference type="Pfam" id="PF08511">
    <property type="entry name" value="COQ9"/>
    <property type="match status" value="1"/>
</dbReference>
<reference evidence="8 9" key="1">
    <citation type="submission" date="2007-05" db="EMBL/GenBank/DDBJ databases">
        <title>Complete sequence of chromosome of Acidiphilium cryptum JF-5.</title>
        <authorList>
            <consortium name="US DOE Joint Genome Institute"/>
            <person name="Copeland A."/>
            <person name="Lucas S."/>
            <person name="Lapidus A."/>
            <person name="Barry K."/>
            <person name="Detter J.C."/>
            <person name="Glavina del Rio T."/>
            <person name="Hammon N."/>
            <person name="Israni S."/>
            <person name="Dalin E."/>
            <person name="Tice H."/>
            <person name="Pitluck S."/>
            <person name="Sims D."/>
            <person name="Brettin T."/>
            <person name="Bruce D."/>
            <person name="Han C."/>
            <person name="Schmutz J."/>
            <person name="Larimer F."/>
            <person name="Land M."/>
            <person name="Hauser L."/>
            <person name="Kyrpides N."/>
            <person name="Kim E."/>
            <person name="Magnuson T."/>
            <person name="Richardson P."/>
        </authorList>
    </citation>
    <scope>NUCLEOTIDE SEQUENCE [LARGE SCALE GENOMIC DNA]</scope>
    <source>
        <strain evidence="8 9">JF-5</strain>
    </source>
</reference>
<comment type="pathway">
    <text evidence="1">Cofactor biosynthesis; ubiquinone biosynthesis.</text>
</comment>
<evidence type="ECO:0000259" key="7">
    <source>
        <dbReference type="Pfam" id="PF08511"/>
    </source>
</evidence>
<accession>A5FVG8</accession>
<dbReference type="EMBL" id="CP000697">
    <property type="protein sequence ID" value="ABQ29600.1"/>
    <property type="molecule type" value="Genomic_DNA"/>
</dbReference>
<evidence type="ECO:0000256" key="4">
    <source>
        <dbReference type="ARBA" id="ARBA00022946"/>
    </source>
</evidence>
<dbReference type="InterPro" id="IPR013718">
    <property type="entry name" value="COQ9_C"/>
</dbReference>
<dbReference type="PANTHER" id="PTHR21427:SF19">
    <property type="entry name" value="UBIQUINONE BIOSYNTHESIS PROTEIN COQ9, MITOCHONDRIAL"/>
    <property type="match status" value="1"/>
</dbReference>
<evidence type="ECO:0000256" key="5">
    <source>
        <dbReference type="ARBA" id="ARBA00023121"/>
    </source>
</evidence>
<dbReference type="KEGG" id="acr:Acry_0375"/>
<dbReference type="Gene3D" id="1.10.357.10">
    <property type="entry name" value="Tetracycline Repressor, domain 2"/>
    <property type="match status" value="1"/>
</dbReference>
<evidence type="ECO:0000313" key="8">
    <source>
        <dbReference type="EMBL" id="ABQ29600.1"/>
    </source>
</evidence>
<dbReference type="GO" id="GO:0008289">
    <property type="term" value="F:lipid binding"/>
    <property type="evidence" value="ECO:0007669"/>
    <property type="project" value="UniProtKB-KW"/>
</dbReference>
<comment type="function">
    <text evidence="6">Membrane-associated protein that warps the membrane surface to access and bind aromatic isoprenes with high specificity, including ubiquinone (CoQ) isoprene intermediates and presents them directly to COQ7, therefore facilitating the COQ7-mediated hydroxylase step. Participates in the biosynthesis of coenzyme Q, also named ubiquinone, an essential lipid-soluble electron transporter for aerobic cellular respiration.</text>
</comment>
<gene>
    <name evidence="8" type="ordered locus">Acry_0375</name>
</gene>
<dbReference type="RefSeq" id="WP_011941484.1">
    <property type="nucleotide sequence ID" value="NC_009484.1"/>
</dbReference>
<feature type="domain" description="COQ9 C-terminal" evidence="7">
    <location>
        <begin position="123"/>
        <end position="189"/>
    </location>
</feature>